<name>T1KH29_TETUR</name>
<protein>
    <submittedName>
        <fullName evidence="1">Uncharacterized protein</fullName>
    </submittedName>
</protein>
<dbReference type="EMBL" id="CAEY01000073">
    <property type="status" value="NOT_ANNOTATED_CDS"/>
    <property type="molecule type" value="Genomic_DNA"/>
</dbReference>
<accession>T1KH29</accession>
<dbReference type="Proteomes" id="UP000015104">
    <property type="component" value="Unassembled WGS sequence"/>
</dbReference>
<dbReference type="HOGENOM" id="CLU_2239994_0_0_1"/>
<evidence type="ECO:0000313" key="1">
    <source>
        <dbReference type="EnsemblMetazoa" id="tetur11g02900.1"/>
    </source>
</evidence>
<organism evidence="1 2">
    <name type="scientific">Tetranychus urticae</name>
    <name type="common">Two-spotted spider mite</name>
    <dbReference type="NCBI Taxonomy" id="32264"/>
    <lineage>
        <taxon>Eukaryota</taxon>
        <taxon>Metazoa</taxon>
        <taxon>Ecdysozoa</taxon>
        <taxon>Arthropoda</taxon>
        <taxon>Chelicerata</taxon>
        <taxon>Arachnida</taxon>
        <taxon>Acari</taxon>
        <taxon>Acariformes</taxon>
        <taxon>Trombidiformes</taxon>
        <taxon>Prostigmata</taxon>
        <taxon>Eleutherengona</taxon>
        <taxon>Raphignathae</taxon>
        <taxon>Tetranychoidea</taxon>
        <taxon>Tetranychidae</taxon>
        <taxon>Tetranychus</taxon>
    </lineage>
</organism>
<dbReference type="AlphaFoldDB" id="T1KH29"/>
<reference evidence="1" key="2">
    <citation type="submission" date="2015-06" db="UniProtKB">
        <authorList>
            <consortium name="EnsemblMetazoa"/>
        </authorList>
    </citation>
    <scope>IDENTIFICATION</scope>
</reference>
<reference evidence="2" key="1">
    <citation type="submission" date="2011-08" db="EMBL/GenBank/DDBJ databases">
        <authorList>
            <person name="Rombauts S."/>
        </authorList>
    </citation>
    <scope>NUCLEOTIDE SEQUENCE</scope>
    <source>
        <strain evidence="2">London</strain>
    </source>
</reference>
<sequence length="105" mass="11427">MSRIYVAATGDPRLSMHCTPSTVVREARKCAKIGEKLLVITASFNGIKNDNAHSRLVIIPPGSIEKIIAKKLYIRYADIASGTQKLGERTCVINSLKKAIEIMAG</sequence>
<keyword evidence="2" id="KW-1185">Reference proteome</keyword>
<evidence type="ECO:0000313" key="2">
    <source>
        <dbReference type="Proteomes" id="UP000015104"/>
    </source>
</evidence>
<dbReference type="EnsemblMetazoa" id="tetur11g02900.1">
    <property type="protein sequence ID" value="tetur11g02900.1"/>
    <property type="gene ID" value="tetur11g02900"/>
</dbReference>
<proteinExistence type="predicted"/>